<evidence type="ECO:0000313" key="3">
    <source>
        <dbReference type="Proteomes" id="UP000001072"/>
    </source>
</evidence>
<feature type="compositionally biased region" description="Polar residues" evidence="1">
    <location>
        <begin position="300"/>
        <end position="316"/>
    </location>
</feature>
<dbReference type="PANTHER" id="PTHR40132:SF1">
    <property type="entry name" value="PRE-MRNA-SPLICING FACTOR 38B"/>
    <property type="match status" value="1"/>
</dbReference>
<keyword evidence="3" id="KW-1185">Reference proteome</keyword>
<feature type="compositionally biased region" description="Basic residues" evidence="1">
    <location>
        <begin position="381"/>
        <end position="398"/>
    </location>
</feature>
<accession>F4S5A4</accession>
<dbReference type="Proteomes" id="UP000001072">
    <property type="component" value="Unassembled WGS sequence"/>
</dbReference>
<feature type="region of interest" description="Disordered" evidence="1">
    <location>
        <begin position="116"/>
        <end position="135"/>
    </location>
</feature>
<feature type="compositionally biased region" description="Basic and acidic residues" evidence="1">
    <location>
        <begin position="260"/>
        <end position="277"/>
    </location>
</feature>
<dbReference type="InParanoid" id="F4S5A4"/>
<dbReference type="AlphaFoldDB" id="F4S5A4"/>
<feature type="compositionally biased region" description="Basic and acidic residues" evidence="1">
    <location>
        <begin position="229"/>
        <end position="238"/>
    </location>
</feature>
<dbReference type="RefSeq" id="XP_007416597.1">
    <property type="nucleotide sequence ID" value="XM_007416535.1"/>
</dbReference>
<feature type="compositionally biased region" description="Polar residues" evidence="1">
    <location>
        <begin position="455"/>
        <end position="465"/>
    </location>
</feature>
<dbReference type="VEuPathDB" id="FungiDB:MELLADRAFT_118120"/>
<evidence type="ECO:0000256" key="1">
    <source>
        <dbReference type="SAM" id="MobiDB-lite"/>
    </source>
</evidence>
<dbReference type="eggNOG" id="ENOG502RZN2">
    <property type="taxonomic scope" value="Eukaryota"/>
</dbReference>
<name>F4S5A4_MELLP</name>
<dbReference type="EMBL" id="GL883150">
    <property type="protein sequence ID" value="EGG00194.1"/>
    <property type="molecule type" value="Genomic_DNA"/>
</dbReference>
<protein>
    <submittedName>
        <fullName evidence="2">Uncharacterized protein</fullName>
    </submittedName>
</protein>
<evidence type="ECO:0000313" key="2">
    <source>
        <dbReference type="EMBL" id="EGG00194.1"/>
    </source>
</evidence>
<dbReference type="KEGG" id="mlr:MELLADRAFT_118120"/>
<dbReference type="GeneID" id="18926163"/>
<feature type="compositionally biased region" description="Basic and acidic residues" evidence="1">
    <location>
        <begin position="362"/>
        <end position="380"/>
    </location>
</feature>
<sequence length="497" mass="57630">MLPPRTDLAYEVLRWEAKDENKCSQLVVAWTTLHQIQNKTSTSIPMVIQSNSSKSPIKTSTESRLLLRSSWGASLPSNVPDDSLDDEIAKILLKEAKEKESRWNATSSIGFSSFLKRDESESKTGPRQTNKRFLKSVIRDVNDHNRSLLHKNSDHNSIENSEQEHQRLRDSGRIQQWDKRPSSPRSSSRNDAPHRSQTTVSTTKGDRSSGKVRGVDLERLILQGGRSSKGKERAIRSEEDVDVDEQEEMRRLRATKRGGHRDDREKALRRELLKARDPTLPTSQTNRPTSVLGQKEDPQETNGLEASSSTVAQPSSKMDKYFSPAYDPRLDISLEELTDNKTGLIAEGVYDDWDQILKQFKDQKEQKRREKERESEERRERKERRRKRREERTRRRREREKQEGGSDSDEHPKKSRRSRAYTDACEEEEDYKSRRSRRKRVKRSSSHSSSSESSDQNIYKTTHAQRTARKELGLMDIDGYAKRGKIREWDLGKENPT</sequence>
<feature type="compositionally biased region" description="Basic and acidic residues" evidence="1">
    <location>
        <begin position="399"/>
        <end position="412"/>
    </location>
</feature>
<proteinExistence type="predicted"/>
<organism evidence="3">
    <name type="scientific">Melampsora larici-populina (strain 98AG31 / pathotype 3-4-7)</name>
    <name type="common">Poplar leaf rust fungus</name>
    <dbReference type="NCBI Taxonomy" id="747676"/>
    <lineage>
        <taxon>Eukaryota</taxon>
        <taxon>Fungi</taxon>
        <taxon>Dikarya</taxon>
        <taxon>Basidiomycota</taxon>
        <taxon>Pucciniomycotina</taxon>
        <taxon>Pucciniomycetes</taxon>
        <taxon>Pucciniales</taxon>
        <taxon>Melampsoraceae</taxon>
        <taxon>Melampsora</taxon>
    </lineage>
</organism>
<feature type="region of interest" description="Disordered" evidence="1">
    <location>
        <begin position="147"/>
        <end position="324"/>
    </location>
</feature>
<dbReference type="STRING" id="747676.F4S5A4"/>
<reference evidence="3" key="1">
    <citation type="journal article" date="2011" name="Proc. Natl. Acad. Sci. U.S.A.">
        <title>Obligate biotrophy features unraveled by the genomic analysis of rust fungi.</title>
        <authorList>
            <person name="Duplessis S."/>
            <person name="Cuomo C.A."/>
            <person name="Lin Y.-C."/>
            <person name="Aerts A."/>
            <person name="Tisserant E."/>
            <person name="Veneault-Fourrey C."/>
            <person name="Joly D.L."/>
            <person name="Hacquard S."/>
            <person name="Amselem J."/>
            <person name="Cantarel B.L."/>
            <person name="Chiu R."/>
            <person name="Coutinho P.M."/>
            <person name="Feau N."/>
            <person name="Field M."/>
            <person name="Frey P."/>
            <person name="Gelhaye E."/>
            <person name="Goldberg J."/>
            <person name="Grabherr M.G."/>
            <person name="Kodira C.D."/>
            <person name="Kohler A."/>
            <person name="Kuees U."/>
            <person name="Lindquist E.A."/>
            <person name="Lucas S.M."/>
            <person name="Mago R."/>
            <person name="Mauceli E."/>
            <person name="Morin E."/>
            <person name="Murat C."/>
            <person name="Pangilinan J.L."/>
            <person name="Park R."/>
            <person name="Pearson M."/>
            <person name="Quesneville H."/>
            <person name="Rouhier N."/>
            <person name="Sakthikumar S."/>
            <person name="Salamov A.A."/>
            <person name="Schmutz J."/>
            <person name="Selles B."/>
            <person name="Shapiro H."/>
            <person name="Tanguay P."/>
            <person name="Tuskan G.A."/>
            <person name="Henrissat B."/>
            <person name="Van de Peer Y."/>
            <person name="Rouze P."/>
            <person name="Ellis J.G."/>
            <person name="Dodds P.N."/>
            <person name="Schein J.E."/>
            <person name="Zhong S."/>
            <person name="Hamelin R.C."/>
            <person name="Grigoriev I.V."/>
            <person name="Szabo L.J."/>
            <person name="Martin F."/>
        </authorList>
    </citation>
    <scope>NUCLEOTIDE SEQUENCE [LARGE SCALE GENOMIC DNA]</scope>
    <source>
        <strain evidence="3">98AG31 / pathotype 3-4-7</strain>
    </source>
</reference>
<dbReference type="OrthoDB" id="2431475at2759"/>
<feature type="compositionally biased region" description="Basic residues" evidence="1">
    <location>
        <begin position="434"/>
        <end position="445"/>
    </location>
</feature>
<feature type="compositionally biased region" description="Polar residues" evidence="1">
    <location>
        <begin position="280"/>
        <end position="292"/>
    </location>
</feature>
<gene>
    <name evidence="2" type="ORF">MELLADRAFT_118120</name>
</gene>
<dbReference type="HOGENOM" id="CLU_548700_0_0_1"/>
<feature type="compositionally biased region" description="Basic and acidic residues" evidence="1">
    <location>
        <begin position="147"/>
        <end position="181"/>
    </location>
</feature>
<feature type="compositionally biased region" description="Basic and acidic residues" evidence="1">
    <location>
        <begin position="204"/>
        <end position="219"/>
    </location>
</feature>
<feature type="region of interest" description="Disordered" evidence="1">
    <location>
        <begin position="362"/>
        <end position="467"/>
    </location>
</feature>
<dbReference type="PANTHER" id="PTHR40132">
    <property type="entry name" value="PRE-MRNA-SPLICING FACTOR 38B"/>
    <property type="match status" value="1"/>
</dbReference>